<evidence type="ECO:0000259" key="1">
    <source>
        <dbReference type="PROSITE" id="PS51502"/>
    </source>
</evidence>
<proteinExistence type="predicted"/>
<comment type="caution">
    <text evidence="2">The sequence shown here is derived from an EMBL/GenBank/DDBJ whole genome shotgun (WGS) entry which is preliminary data.</text>
</comment>
<dbReference type="Proteomes" id="UP001183226">
    <property type="component" value="Unassembled WGS sequence"/>
</dbReference>
<dbReference type="InterPro" id="IPR013097">
    <property type="entry name" value="Dabb"/>
</dbReference>
<dbReference type="SMART" id="SM00886">
    <property type="entry name" value="Dabb"/>
    <property type="match status" value="1"/>
</dbReference>
<reference evidence="3" key="1">
    <citation type="submission" date="2023-07" db="EMBL/GenBank/DDBJ databases">
        <title>30 novel species of actinomycetes from the DSMZ collection.</title>
        <authorList>
            <person name="Nouioui I."/>
        </authorList>
    </citation>
    <scope>NUCLEOTIDE SEQUENCE [LARGE SCALE GENOMIC DNA]</scope>
    <source>
        <strain evidence="3">DSM 45055</strain>
    </source>
</reference>
<protein>
    <submittedName>
        <fullName evidence="2">Dabb family protein</fullName>
    </submittedName>
</protein>
<dbReference type="InterPro" id="IPR011008">
    <property type="entry name" value="Dimeric_a/b-barrel"/>
</dbReference>
<gene>
    <name evidence="2" type="ORF">RM446_05010</name>
</gene>
<accession>A0ABU2KQA7</accession>
<name>A0ABU2KQA7_9ACTN</name>
<dbReference type="EMBL" id="JAVREK010000003">
    <property type="protein sequence ID" value="MDT0301472.1"/>
    <property type="molecule type" value="Genomic_DNA"/>
</dbReference>
<dbReference type="SUPFAM" id="SSF54909">
    <property type="entry name" value="Dimeric alpha+beta barrel"/>
    <property type="match status" value="1"/>
</dbReference>
<evidence type="ECO:0000313" key="3">
    <source>
        <dbReference type="Proteomes" id="UP001183226"/>
    </source>
</evidence>
<organism evidence="2 3">
    <name type="scientific">Streptomonospora wellingtoniae</name>
    <dbReference type="NCBI Taxonomy" id="3075544"/>
    <lineage>
        <taxon>Bacteria</taxon>
        <taxon>Bacillati</taxon>
        <taxon>Actinomycetota</taxon>
        <taxon>Actinomycetes</taxon>
        <taxon>Streptosporangiales</taxon>
        <taxon>Nocardiopsidaceae</taxon>
        <taxon>Streptomonospora</taxon>
    </lineage>
</organism>
<sequence length="101" mass="10723">MALRHIALFRWSEGVTPAQVAEVEEALARLPGAIPQLDAYAYGADLGIGADTFDFAVVADVAGEEAFAAYRDHPEHQAALGIIRPLLAERASAQFRTGGSD</sequence>
<feature type="domain" description="Stress-response A/B barrel" evidence="1">
    <location>
        <begin position="3"/>
        <end position="95"/>
    </location>
</feature>
<dbReference type="RefSeq" id="WP_311543911.1">
    <property type="nucleotide sequence ID" value="NZ_JAVREK010000003.1"/>
</dbReference>
<keyword evidence="3" id="KW-1185">Reference proteome</keyword>
<dbReference type="Pfam" id="PF07876">
    <property type="entry name" value="Dabb"/>
    <property type="match status" value="1"/>
</dbReference>
<dbReference type="Gene3D" id="3.30.70.100">
    <property type="match status" value="1"/>
</dbReference>
<evidence type="ECO:0000313" key="2">
    <source>
        <dbReference type="EMBL" id="MDT0301472.1"/>
    </source>
</evidence>
<dbReference type="PROSITE" id="PS51502">
    <property type="entry name" value="S_R_A_B_BARREL"/>
    <property type="match status" value="1"/>
</dbReference>